<evidence type="ECO:0000313" key="2">
    <source>
        <dbReference type="EMBL" id="KAK9201692.1"/>
    </source>
</evidence>
<evidence type="ECO:0008006" key="4">
    <source>
        <dbReference type="Google" id="ProtNLM"/>
    </source>
</evidence>
<feature type="compositionally biased region" description="Basic residues" evidence="1">
    <location>
        <begin position="96"/>
        <end position="108"/>
    </location>
</feature>
<accession>A0AAP0MBY8</accession>
<name>A0AAP0MBY8_9ROSI</name>
<evidence type="ECO:0000313" key="3">
    <source>
        <dbReference type="Proteomes" id="UP001428341"/>
    </source>
</evidence>
<reference evidence="2 3" key="1">
    <citation type="submission" date="2024-05" db="EMBL/GenBank/DDBJ databases">
        <title>Haplotype-resolved chromosome-level genome assembly of Huyou (Citrus changshanensis).</title>
        <authorList>
            <person name="Miao C."/>
            <person name="Chen W."/>
            <person name="Wu Y."/>
            <person name="Wang L."/>
            <person name="Zhao S."/>
            <person name="Grierson D."/>
            <person name="Xu C."/>
            <person name="Chen K."/>
        </authorList>
    </citation>
    <scope>NUCLEOTIDE SEQUENCE [LARGE SCALE GENOMIC DNA]</scope>
    <source>
        <strain evidence="2">01-14</strain>
        <tissue evidence="2">Leaf</tissue>
    </source>
</reference>
<sequence length="170" mass="18727">MVGIELLADAMKTDGVVTVALFVSVLAVLPQMECQLRPRTMPLPPPAPPRPLCASQFALVNYACSMLPYNPAAPVPPPSPPSPNSPPPDDDESLQRHGHRHGHRHRHGGVHEETPEEESCCRWLKQVDNECVCDLLVRLPVFLARPVHTYTVIVDESCNVTYACSGRLRP</sequence>
<dbReference type="PANTHER" id="PTHR34377:SF3">
    <property type="entry name" value="TETRATRICOPEPTIDE REPEAT (TPR)-LIKE SUPERFAMILY PROTEIN"/>
    <property type="match status" value="1"/>
</dbReference>
<dbReference type="EMBL" id="JBCGBO010000005">
    <property type="protein sequence ID" value="KAK9201692.1"/>
    <property type="molecule type" value="Genomic_DNA"/>
</dbReference>
<comment type="caution">
    <text evidence="2">The sequence shown here is derived from an EMBL/GenBank/DDBJ whole genome shotgun (WGS) entry which is preliminary data.</text>
</comment>
<feature type="region of interest" description="Disordered" evidence="1">
    <location>
        <begin position="73"/>
        <end position="111"/>
    </location>
</feature>
<dbReference type="InterPro" id="IPR036312">
    <property type="entry name" value="Bifun_inhib/LTP/seed_sf"/>
</dbReference>
<dbReference type="Proteomes" id="UP001428341">
    <property type="component" value="Unassembled WGS sequence"/>
</dbReference>
<organism evidence="2 3">
    <name type="scientific">Citrus x changshan-huyou</name>
    <dbReference type="NCBI Taxonomy" id="2935761"/>
    <lineage>
        <taxon>Eukaryota</taxon>
        <taxon>Viridiplantae</taxon>
        <taxon>Streptophyta</taxon>
        <taxon>Embryophyta</taxon>
        <taxon>Tracheophyta</taxon>
        <taxon>Spermatophyta</taxon>
        <taxon>Magnoliopsida</taxon>
        <taxon>eudicotyledons</taxon>
        <taxon>Gunneridae</taxon>
        <taxon>Pentapetalae</taxon>
        <taxon>rosids</taxon>
        <taxon>malvids</taxon>
        <taxon>Sapindales</taxon>
        <taxon>Rutaceae</taxon>
        <taxon>Aurantioideae</taxon>
        <taxon>Citrus</taxon>
    </lineage>
</organism>
<dbReference type="PANTHER" id="PTHR34377">
    <property type="entry name" value="TETRATRICOPEPTIDE REPEAT (TPR)-LIKE SUPERFAMILY PROTEIN"/>
    <property type="match status" value="1"/>
</dbReference>
<evidence type="ECO:0000256" key="1">
    <source>
        <dbReference type="SAM" id="MobiDB-lite"/>
    </source>
</evidence>
<protein>
    <recommendedName>
        <fullName evidence="4">Bifunctional inhibitor/plant lipid transfer protein/seed storage helical domain-containing protein</fullName>
    </recommendedName>
</protein>
<keyword evidence="3" id="KW-1185">Reference proteome</keyword>
<feature type="compositionally biased region" description="Pro residues" evidence="1">
    <location>
        <begin position="73"/>
        <end position="87"/>
    </location>
</feature>
<dbReference type="AlphaFoldDB" id="A0AAP0MBY8"/>
<gene>
    <name evidence="2" type="ORF">WN944_016898</name>
</gene>
<proteinExistence type="predicted"/>
<dbReference type="SUPFAM" id="SSF47699">
    <property type="entry name" value="Bifunctional inhibitor/lipid-transfer protein/seed storage 2S albumin"/>
    <property type="match status" value="1"/>
</dbReference>